<sequence length="382" mass="41666">MAACIALTALTLAGCQRTPPPVNFIAEGKPAMLSAWHVVESNGQRLSLNTGVLPYDLNTPLFSDYAHKLRTVWMPAGQSATYRDTAAFDFPVGTIITKTFYYPRAEGSPGNALRQTSMAPGGSPTEGLDLSQVRLIETRLLVKRTTGWVVLPYVWNDAQTDAALERTGDQKALELVDDAGRHQHFTYVVPNENQCAACHVVNLKEKVFTPIGPKARHLNRTLRYADGEENQLARWQRVGYLTGLPPASEAAPLPRAANWADTTLPLADRARAYLDVNCAHCHQAQATASNTALRLDAQATVDWQMGLCKPPVAAGKGTGDRLFDIVPGQPDASIMTWRLASTEGGVMMPELGRNTVHEEGLQLIRQWISSLPGRCNATESKL</sequence>
<dbReference type="NCBIfam" id="TIGR03806">
    <property type="entry name" value="chp_HNE_0200"/>
    <property type="match status" value="1"/>
</dbReference>
<dbReference type="InterPro" id="IPR022269">
    <property type="entry name" value="SO_2930-like_C"/>
</dbReference>
<dbReference type="InterPro" id="IPR036280">
    <property type="entry name" value="Multihaem_cyt_sf"/>
</dbReference>
<organism evidence="1 2">
    <name type="scientific">Ideonella lacteola</name>
    <dbReference type="NCBI Taxonomy" id="2984193"/>
    <lineage>
        <taxon>Bacteria</taxon>
        <taxon>Pseudomonadati</taxon>
        <taxon>Pseudomonadota</taxon>
        <taxon>Betaproteobacteria</taxon>
        <taxon>Burkholderiales</taxon>
        <taxon>Sphaerotilaceae</taxon>
        <taxon>Ideonella</taxon>
    </lineage>
</organism>
<gene>
    <name evidence="1" type="ORF">AACH06_00020</name>
</gene>
<evidence type="ECO:0000313" key="2">
    <source>
        <dbReference type="Proteomes" id="UP001371218"/>
    </source>
</evidence>
<protein>
    <submittedName>
        <fullName evidence="1">SO2930 family diheme c-type cytochrome</fullName>
    </submittedName>
</protein>
<comment type="caution">
    <text evidence="1">The sequence shown here is derived from an EMBL/GenBank/DDBJ whole genome shotgun (WGS) entry which is preliminary data.</text>
</comment>
<name>A0ABU9BKY1_9BURK</name>
<dbReference type="InterPro" id="IPR036909">
    <property type="entry name" value="Cyt_c-like_dom_sf"/>
</dbReference>
<dbReference type="SUPFAM" id="SSF48695">
    <property type="entry name" value="Multiheme cytochromes"/>
    <property type="match status" value="1"/>
</dbReference>
<reference evidence="1 2" key="1">
    <citation type="submission" date="2024-04" db="EMBL/GenBank/DDBJ databases">
        <title>Novel species of the genus Ideonella isolated from streams.</title>
        <authorList>
            <person name="Lu H."/>
        </authorList>
    </citation>
    <scope>NUCLEOTIDE SEQUENCE [LARGE SCALE GENOMIC DNA]</scope>
    <source>
        <strain evidence="1 2">DXS29W</strain>
    </source>
</reference>
<keyword evidence="2" id="KW-1185">Reference proteome</keyword>
<dbReference type="Proteomes" id="UP001371218">
    <property type="component" value="Unassembled WGS sequence"/>
</dbReference>
<dbReference type="SUPFAM" id="SSF46626">
    <property type="entry name" value="Cytochrome c"/>
    <property type="match status" value="1"/>
</dbReference>
<accession>A0ABU9BKY1</accession>
<evidence type="ECO:0000313" key="1">
    <source>
        <dbReference type="EMBL" id="MEK8029188.1"/>
    </source>
</evidence>
<dbReference type="EMBL" id="JBBUTG010000001">
    <property type="protein sequence ID" value="MEK8029188.1"/>
    <property type="molecule type" value="Genomic_DNA"/>
</dbReference>
<dbReference type="RefSeq" id="WP_341423533.1">
    <property type="nucleotide sequence ID" value="NZ_JBBUTG010000001.1"/>
</dbReference>
<proteinExistence type="predicted"/>